<gene>
    <name evidence="1" type="ORF">GGG87_02880</name>
</gene>
<evidence type="ECO:0008006" key="3">
    <source>
        <dbReference type="Google" id="ProtNLM"/>
    </source>
</evidence>
<dbReference type="EMBL" id="WLCG01000003">
    <property type="protein sequence ID" value="MTB63945.1"/>
    <property type="molecule type" value="Genomic_DNA"/>
</dbReference>
<name>A0ABW9R346_9STRE</name>
<proteinExistence type="predicted"/>
<keyword evidence="2" id="KW-1185">Reference proteome</keyword>
<evidence type="ECO:0000313" key="1">
    <source>
        <dbReference type="EMBL" id="MTB63945.1"/>
    </source>
</evidence>
<protein>
    <recommendedName>
        <fullName evidence="3">Transposase</fullName>
    </recommendedName>
</protein>
<reference evidence="1 2" key="1">
    <citation type="submission" date="2019-11" db="EMBL/GenBank/DDBJ databases">
        <title>Streptococcis sp. isolated from the respiratory tract of Marmot.</title>
        <authorList>
            <person name="Zhang G."/>
        </authorList>
    </citation>
    <scope>NUCLEOTIDE SEQUENCE [LARGE SCALE GENOMIC DNA]</scope>
    <source>
        <strain evidence="2">zg-86</strain>
    </source>
</reference>
<dbReference type="RefSeq" id="WP_154607956.1">
    <property type="nucleotide sequence ID" value="NZ_CP072115.1"/>
</dbReference>
<comment type="caution">
    <text evidence="1">The sequence shown here is derived from an EMBL/GenBank/DDBJ whole genome shotgun (WGS) entry which is preliminary data.</text>
</comment>
<evidence type="ECO:0000313" key="2">
    <source>
        <dbReference type="Proteomes" id="UP000435060"/>
    </source>
</evidence>
<sequence>MNTVNHSVISKVANFKVFGKYPVKTINSVLGKITDPIKTYGTKLFNSVSKSKIAHKLKYLGKAAKRLGWVAVGVDAGITTIREYNNKDSRAHGSVGKSLIHAGVSQLKSVGPIEGAIAGSAIGGPWGALAGFAAGTANTVWGIVAPKHKDKMYAGLQNFLDDGYDAVKHGLGKAVKGTWNTMTSWFGGGAQHA</sequence>
<dbReference type="Proteomes" id="UP000435060">
    <property type="component" value="Unassembled WGS sequence"/>
</dbReference>
<organism evidence="1 2">
    <name type="scientific">Streptococcus zhangguiae</name>
    <dbReference type="NCBI Taxonomy" id="2664091"/>
    <lineage>
        <taxon>Bacteria</taxon>
        <taxon>Bacillati</taxon>
        <taxon>Bacillota</taxon>
        <taxon>Bacilli</taxon>
        <taxon>Lactobacillales</taxon>
        <taxon>Streptococcaceae</taxon>
        <taxon>Streptococcus</taxon>
    </lineage>
</organism>
<accession>A0ABW9R346</accession>